<feature type="domain" description="DUF4842" evidence="2">
    <location>
        <begin position="718"/>
        <end position="752"/>
    </location>
</feature>
<evidence type="ECO:0000313" key="3">
    <source>
        <dbReference type="EMBL" id="SEW00504.1"/>
    </source>
</evidence>
<evidence type="ECO:0000259" key="2">
    <source>
        <dbReference type="Pfam" id="PF16130"/>
    </source>
</evidence>
<evidence type="ECO:0000313" key="4">
    <source>
        <dbReference type="Proteomes" id="UP000199373"/>
    </source>
</evidence>
<keyword evidence="1" id="KW-0732">Signal</keyword>
<sequence length="766" mass="84346">MMKKKEWIKCGVAAFLCLMATGCSKESGLSGDEEFTENFRTFVMGGKAIDTHQTWSTVVSVPVKIIVDFGNTADYTVYIFQTPPLYDTKALYIGMAKVKSGTSKTIYVTKPANTGLFYAACYDSDGHAVCRPFPISTTDTELTFTGKIPDTTTNIIPIGGNRWSITEKERPNLTHYITGTLPEVTDVMDQANGEAMHMRLSSDYTGFIPNLALYEGQSLYVTSQWTLSMNQQISNGNVLIIGDGGEVVIPKDYKLTTKSLGSNSKSGAIYVLPGGKISGEGSVEFTDNESEYHYNGGTIMVNNLLLSGGLLYNIGTIGNPIITTTSITSSIDANGQNGNLINRGYTYLTQFNGNNLAIQNGGYLKVNGPLQLSSSSLMDDGSYTECDALTLNGSSNGDKVLYMGNAAYLNCLGDVSINNFGVWGPTGDNYQSNAIFKISGCSYCTTTDGQPGTYMLDHVELITPQKFPTVFDNGAMNIWDSSIKGIGTGKLQTSFSGFYNLYMLYHWFNGYEGRILNTENYQWTTDNNDKNNFEWNKELAPHASGVESLRQTCLYSTSPSYTYTGIARFRKESVTTPSNNCVYYAFETLEDKTKDYDFNDLVLRVNTPIDNGDNTYTSTVQIMCVGNTIKTNVLYNNEVFGNEIHATIGTAVTTPINVTDVPRVFRKFGTITFNAADNRIDQLPFSIQTEDTNGKVTLLKPDVRSGEAPLFIVINGDVRSRWFWPIEGTNIGIAYPQFSNWGANMQSNVDWYDSTNAAVNRTVVWE</sequence>
<dbReference type="PROSITE" id="PS51257">
    <property type="entry name" value="PROKAR_LIPOPROTEIN"/>
    <property type="match status" value="1"/>
</dbReference>
<evidence type="ECO:0000256" key="1">
    <source>
        <dbReference type="SAM" id="SignalP"/>
    </source>
</evidence>
<organism evidence="3 4">
    <name type="scientific">Prevotella aff. ruminicola Tc2-24</name>
    <dbReference type="NCBI Taxonomy" id="81582"/>
    <lineage>
        <taxon>Bacteria</taxon>
        <taxon>Pseudomonadati</taxon>
        <taxon>Bacteroidota</taxon>
        <taxon>Bacteroidia</taxon>
        <taxon>Bacteroidales</taxon>
        <taxon>Prevotellaceae</taxon>
        <taxon>Prevotella</taxon>
    </lineage>
</organism>
<dbReference type="Proteomes" id="UP000199373">
    <property type="component" value="Unassembled WGS sequence"/>
</dbReference>
<protein>
    <recommendedName>
        <fullName evidence="2">DUF4842 domain-containing protein</fullName>
    </recommendedName>
</protein>
<dbReference type="RefSeq" id="WP_143065736.1">
    <property type="nucleotide sequence ID" value="NZ_FOIQ01000002.1"/>
</dbReference>
<dbReference type="InterPro" id="IPR032295">
    <property type="entry name" value="DUF4842"/>
</dbReference>
<dbReference type="Pfam" id="PF16130">
    <property type="entry name" value="DUF4842"/>
    <property type="match status" value="1"/>
</dbReference>
<keyword evidence="4" id="KW-1185">Reference proteome</keyword>
<dbReference type="EMBL" id="FOIQ01000002">
    <property type="protein sequence ID" value="SEW00504.1"/>
    <property type="molecule type" value="Genomic_DNA"/>
</dbReference>
<dbReference type="AlphaFoldDB" id="A0A1I0NGC0"/>
<gene>
    <name evidence="3" type="ORF">SAMN04487850_1228</name>
</gene>
<name>A0A1I0NGC0_9BACT</name>
<feature type="signal peptide" evidence="1">
    <location>
        <begin position="1"/>
        <end position="25"/>
    </location>
</feature>
<accession>A0A1I0NGC0</accession>
<reference evidence="3 4" key="1">
    <citation type="submission" date="2016-10" db="EMBL/GenBank/DDBJ databases">
        <authorList>
            <person name="de Groot N.N."/>
        </authorList>
    </citation>
    <scope>NUCLEOTIDE SEQUENCE [LARGE SCALE GENOMIC DNA]</scope>
    <source>
        <strain evidence="3 4">TC2-24</strain>
    </source>
</reference>
<feature type="chain" id="PRO_5011509287" description="DUF4842 domain-containing protein" evidence="1">
    <location>
        <begin position="26"/>
        <end position="766"/>
    </location>
</feature>
<proteinExistence type="predicted"/>